<dbReference type="Gene3D" id="1.10.10.60">
    <property type="entry name" value="Homeodomain-like"/>
    <property type="match status" value="1"/>
</dbReference>
<evidence type="ECO:0000259" key="12">
    <source>
        <dbReference type="PROSITE" id="PS50071"/>
    </source>
</evidence>
<dbReference type="InterPro" id="IPR001356">
    <property type="entry name" value="HD"/>
</dbReference>
<evidence type="ECO:0000256" key="3">
    <source>
        <dbReference type="ARBA" id="ARBA00023015"/>
    </source>
</evidence>
<evidence type="ECO:0000256" key="1">
    <source>
        <dbReference type="ARBA" id="ARBA00004123"/>
    </source>
</evidence>
<feature type="compositionally biased region" description="Polar residues" evidence="11">
    <location>
        <begin position="1"/>
        <end position="29"/>
    </location>
</feature>
<evidence type="ECO:0000313" key="14">
    <source>
        <dbReference type="Proteomes" id="UP000306102"/>
    </source>
</evidence>
<feature type="DNA-binding region" description="Homeobox" evidence="9">
    <location>
        <begin position="84"/>
        <end position="143"/>
    </location>
</feature>
<dbReference type="Proteomes" id="UP000306102">
    <property type="component" value="Unassembled WGS sequence"/>
</dbReference>
<dbReference type="SMART" id="SM00389">
    <property type="entry name" value="HOX"/>
    <property type="match status" value="1"/>
</dbReference>
<gene>
    <name evidence="13" type="ORF">TEA_011821</name>
</gene>
<dbReference type="EMBL" id="SDRB02010610">
    <property type="protein sequence ID" value="THG05427.1"/>
    <property type="molecule type" value="Genomic_DNA"/>
</dbReference>
<keyword evidence="3" id="KW-0805">Transcription regulation</keyword>
<dbReference type="AlphaFoldDB" id="A0A4V3WLN2"/>
<name>A0A4V3WLN2_CAMSN</name>
<keyword evidence="6 9" id="KW-0371">Homeobox</keyword>
<dbReference type="Pfam" id="PF00046">
    <property type="entry name" value="Homeodomain"/>
    <property type="match status" value="1"/>
</dbReference>
<feature type="compositionally biased region" description="Basic and acidic residues" evidence="11">
    <location>
        <begin position="235"/>
        <end position="244"/>
    </location>
</feature>
<dbReference type="GO" id="GO:0005634">
    <property type="term" value="C:nucleus"/>
    <property type="evidence" value="ECO:0007669"/>
    <property type="project" value="UniProtKB-SubCell"/>
</dbReference>
<keyword evidence="7" id="KW-0804">Transcription</keyword>
<dbReference type="PANTHER" id="PTHR45654">
    <property type="entry name" value="HOMEOBOX-LEUCINE ZIPPER PROTEIN MERISTEM L1"/>
    <property type="match status" value="1"/>
</dbReference>
<dbReference type="InterPro" id="IPR042160">
    <property type="entry name" value="HD-Zip_IV"/>
</dbReference>
<feature type="compositionally biased region" description="Polar residues" evidence="11">
    <location>
        <begin position="144"/>
        <end position="157"/>
    </location>
</feature>
<proteinExistence type="inferred from homology"/>
<dbReference type="CDD" id="cd00086">
    <property type="entry name" value="homeodomain"/>
    <property type="match status" value="1"/>
</dbReference>
<feature type="region of interest" description="Disordered" evidence="11">
    <location>
        <begin position="144"/>
        <end position="244"/>
    </location>
</feature>
<feature type="compositionally biased region" description="Basic residues" evidence="11">
    <location>
        <begin position="161"/>
        <end position="178"/>
    </location>
</feature>
<evidence type="ECO:0000256" key="10">
    <source>
        <dbReference type="RuleBase" id="RU000682"/>
    </source>
</evidence>
<dbReference type="SUPFAM" id="SSF46689">
    <property type="entry name" value="Homeodomain-like"/>
    <property type="match status" value="1"/>
</dbReference>
<keyword evidence="8 9" id="KW-0539">Nucleus</keyword>
<feature type="region of interest" description="Disordered" evidence="11">
    <location>
        <begin position="1"/>
        <end position="87"/>
    </location>
</feature>
<protein>
    <recommendedName>
        <fullName evidence="12">Homeobox domain-containing protein</fullName>
    </recommendedName>
</protein>
<evidence type="ECO:0000256" key="8">
    <source>
        <dbReference type="ARBA" id="ARBA00023242"/>
    </source>
</evidence>
<dbReference type="PROSITE" id="PS00027">
    <property type="entry name" value="HOMEOBOX_1"/>
    <property type="match status" value="1"/>
</dbReference>
<keyword evidence="14" id="KW-1185">Reference proteome</keyword>
<accession>A0A4V3WLN2</accession>
<evidence type="ECO:0000256" key="11">
    <source>
        <dbReference type="SAM" id="MobiDB-lite"/>
    </source>
</evidence>
<evidence type="ECO:0000313" key="13">
    <source>
        <dbReference type="EMBL" id="THG05427.1"/>
    </source>
</evidence>
<evidence type="ECO:0000256" key="5">
    <source>
        <dbReference type="ARBA" id="ARBA00023125"/>
    </source>
</evidence>
<sequence length="244" mass="28630">MSNRFMNPTMTIGSSSNRAPKIGSSSGVNLEQLYPEEVNENTGEQEADLRRMSEEEVESKFGGSDNNQEGGYDEDQGESNHLRKKRRYQRHTQFQIQEMENFFKEYPHPDDKQRKVLSRELGLEPLQIKFWFQNKRTQIKKSLELTQSSKRQLVRNQQTRDRKKHTKKTNRQHKKNTKSRFAAEAQTQHFTPKLQKQNRRTKLAQSKNIAFTKNTAFTQQPSPQTEHSVIQNKNAELHPKLTQS</sequence>
<evidence type="ECO:0000256" key="6">
    <source>
        <dbReference type="ARBA" id="ARBA00023155"/>
    </source>
</evidence>
<dbReference type="PANTHER" id="PTHR45654:SF93">
    <property type="entry name" value="HOMEOBOX-LEUCINE ZIPPER PROTEIN HDG2-RELATED"/>
    <property type="match status" value="1"/>
</dbReference>
<feature type="domain" description="Homeobox" evidence="12">
    <location>
        <begin position="82"/>
        <end position="142"/>
    </location>
</feature>
<comment type="subcellular location">
    <subcellularLocation>
        <location evidence="1 9 10">Nucleus</location>
    </subcellularLocation>
</comment>
<evidence type="ECO:0000256" key="9">
    <source>
        <dbReference type="PROSITE-ProRule" id="PRU00108"/>
    </source>
</evidence>
<feature type="compositionally biased region" description="Acidic residues" evidence="11">
    <location>
        <begin position="37"/>
        <end position="46"/>
    </location>
</feature>
<evidence type="ECO:0000256" key="7">
    <source>
        <dbReference type="ARBA" id="ARBA00023163"/>
    </source>
</evidence>
<reference evidence="13 14" key="1">
    <citation type="journal article" date="2018" name="Proc. Natl. Acad. Sci. U.S.A.">
        <title>Draft genome sequence of Camellia sinensis var. sinensis provides insights into the evolution of the tea genome and tea quality.</title>
        <authorList>
            <person name="Wei C."/>
            <person name="Yang H."/>
            <person name="Wang S."/>
            <person name="Zhao J."/>
            <person name="Liu C."/>
            <person name="Gao L."/>
            <person name="Xia E."/>
            <person name="Lu Y."/>
            <person name="Tai Y."/>
            <person name="She G."/>
            <person name="Sun J."/>
            <person name="Cao H."/>
            <person name="Tong W."/>
            <person name="Gao Q."/>
            <person name="Li Y."/>
            <person name="Deng W."/>
            <person name="Jiang X."/>
            <person name="Wang W."/>
            <person name="Chen Q."/>
            <person name="Zhang S."/>
            <person name="Li H."/>
            <person name="Wu J."/>
            <person name="Wang P."/>
            <person name="Li P."/>
            <person name="Shi C."/>
            <person name="Zheng F."/>
            <person name="Jian J."/>
            <person name="Huang B."/>
            <person name="Shan D."/>
            <person name="Shi M."/>
            <person name="Fang C."/>
            <person name="Yue Y."/>
            <person name="Li F."/>
            <person name="Li D."/>
            <person name="Wei S."/>
            <person name="Han B."/>
            <person name="Jiang C."/>
            <person name="Yin Y."/>
            <person name="Xia T."/>
            <person name="Zhang Z."/>
            <person name="Bennetzen J.L."/>
            <person name="Zhao S."/>
            <person name="Wan X."/>
        </authorList>
    </citation>
    <scope>NUCLEOTIDE SEQUENCE [LARGE SCALE GENOMIC DNA]</scope>
    <source>
        <strain evidence="14">cv. Shuchazao</strain>
        <tissue evidence="13">Leaf</tissue>
    </source>
</reference>
<evidence type="ECO:0000256" key="2">
    <source>
        <dbReference type="ARBA" id="ARBA00006789"/>
    </source>
</evidence>
<dbReference type="GO" id="GO:0003677">
    <property type="term" value="F:DNA binding"/>
    <property type="evidence" value="ECO:0007669"/>
    <property type="project" value="UniProtKB-UniRule"/>
</dbReference>
<evidence type="ECO:0000256" key="4">
    <source>
        <dbReference type="ARBA" id="ARBA00023054"/>
    </source>
</evidence>
<dbReference type="FunFam" id="1.10.10.60:FF:000229">
    <property type="entry name" value="Homeobox-leucine zipper protein HDG1"/>
    <property type="match status" value="1"/>
</dbReference>
<dbReference type="GO" id="GO:0000981">
    <property type="term" value="F:DNA-binding transcription factor activity, RNA polymerase II-specific"/>
    <property type="evidence" value="ECO:0007669"/>
    <property type="project" value="InterPro"/>
</dbReference>
<comment type="similarity">
    <text evidence="2">Belongs to the HD-ZIP homeobox family. Class IV subfamily.</text>
</comment>
<comment type="caution">
    <text evidence="13">The sequence shown here is derived from an EMBL/GenBank/DDBJ whole genome shotgun (WGS) entry which is preliminary data.</text>
</comment>
<dbReference type="InterPro" id="IPR009057">
    <property type="entry name" value="Homeodomain-like_sf"/>
</dbReference>
<organism evidence="13 14">
    <name type="scientific">Camellia sinensis var. sinensis</name>
    <name type="common">China tea</name>
    <dbReference type="NCBI Taxonomy" id="542762"/>
    <lineage>
        <taxon>Eukaryota</taxon>
        <taxon>Viridiplantae</taxon>
        <taxon>Streptophyta</taxon>
        <taxon>Embryophyta</taxon>
        <taxon>Tracheophyta</taxon>
        <taxon>Spermatophyta</taxon>
        <taxon>Magnoliopsida</taxon>
        <taxon>eudicotyledons</taxon>
        <taxon>Gunneridae</taxon>
        <taxon>Pentapetalae</taxon>
        <taxon>asterids</taxon>
        <taxon>Ericales</taxon>
        <taxon>Theaceae</taxon>
        <taxon>Camellia</taxon>
    </lineage>
</organism>
<dbReference type="STRING" id="542762.A0A4V3WLN2"/>
<dbReference type="InterPro" id="IPR017970">
    <property type="entry name" value="Homeobox_CS"/>
</dbReference>
<keyword evidence="5 9" id="KW-0238">DNA-binding</keyword>
<dbReference type="PROSITE" id="PS50071">
    <property type="entry name" value="HOMEOBOX_2"/>
    <property type="match status" value="1"/>
</dbReference>
<keyword evidence="4" id="KW-0175">Coiled coil</keyword>
<feature type="compositionally biased region" description="Polar residues" evidence="11">
    <location>
        <begin position="203"/>
        <end position="234"/>
    </location>
</feature>